<feature type="region of interest" description="Disordered" evidence="1">
    <location>
        <begin position="88"/>
        <end position="112"/>
    </location>
</feature>
<evidence type="ECO:0000313" key="2">
    <source>
        <dbReference type="EMBL" id="GER05674.1"/>
    </source>
</evidence>
<reference evidence="2 3" key="1">
    <citation type="submission" date="2019-09" db="EMBL/GenBank/DDBJ databases">
        <title>NBRP : Genome information of microbial organism related human and environment.</title>
        <authorList>
            <person name="Hattori M."/>
            <person name="Oshima K."/>
            <person name="Inaba H."/>
            <person name="Suda W."/>
            <person name="Sakamoto M."/>
            <person name="Iino T."/>
            <person name="Kitahara M."/>
            <person name="Oshida Y."/>
            <person name="Iida T."/>
            <person name="Kudo T."/>
            <person name="Itoh T."/>
            <person name="Ohkuma M."/>
        </authorList>
    </citation>
    <scope>NUCLEOTIDE SEQUENCE [LARGE SCALE GENOMIC DNA]</scope>
    <source>
        <strain evidence="2 3">Q-1</strain>
    </source>
</reference>
<protein>
    <submittedName>
        <fullName evidence="2">Uncharacterized protein</fullName>
    </submittedName>
</protein>
<comment type="caution">
    <text evidence="2">The sequence shown here is derived from an EMBL/GenBank/DDBJ whole genome shotgun (WGS) entry which is preliminary data.</text>
</comment>
<gene>
    <name evidence="2" type="ORF">JCM17846_33560</name>
</gene>
<accession>A0A5A7ND72</accession>
<dbReference type="EMBL" id="BKCN01000042">
    <property type="protein sequence ID" value="GER05674.1"/>
    <property type="molecule type" value="Genomic_DNA"/>
</dbReference>
<organism evidence="2 3">
    <name type="scientific">Iodidimonas nitroreducens</name>
    <dbReference type="NCBI Taxonomy" id="1236968"/>
    <lineage>
        <taxon>Bacteria</taxon>
        <taxon>Pseudomonadati</taxon>
        <taxon>Pseudomonadota</taxon>
        <taxon>Alphaproteobacteria</taxon>
        <taxon>Iodidimonadales</taxon>
        <taxon>Iodidimonadaceae</taxon>
        <taxon>Iodidimonas</taxon>
    </lineage>
</organism>
<keyword evidence="3" id="KW-1185">Reference proteome</keyword>
<evidence type="ECO:0000313" key="3">
    <source>
        <dbReference type="Proteomes" id="UP000324996"/>
    </source>
</evidence>
<dbReference type="Proteomes" id="UP000324996">
    <property type="component" value="Unassembled WGS sequence"/>
</dbReference>
<dbReference type="AlphaFoldDB" id="A0A5A7ND72"/>
<evidence type="ECO:0000256" key="1">
    <source>
        <dbReference type="SAM" id="MobiDB-lite"/>
    </source>
</evidence>
<proteinExistence type="predicted"/>
<name>A0A5A7ND72_9PROT</name>
<sequence>MGAQLAILAIVKRSINLGAAFGKLQPINEIGRPLSRKPTRLCCLLENIGSLVLQQGVVIGMKRGKPERFSSTLRKRSLAECAKHVVHGRDDSVARPQHGDNEERIDAKRAIS</sequence>